<reference evidence="2 3" key="1">
    <citation type="submission" date="2014-10" db="EMBL/GenBank/DDBJ databases">
        <title>Complete genome sequence of Parvimonas micra KCOM 1535 (= ChDC B708).</title>
        <authorList>
            <person name="Kook J.-K."/>
            <person name="Park S.-N."/>
            <person name="Lim Y.K."/>
            <person name="Roh H."/>
        </authorList>
    </citation>
    <scope>NUCLEOTIDE SEQUENCE [LARGE SCALE GENOMIC DNA]</scope>
    <source>
        <strain evidence="3">KCOM 1535 / ChDC B708</strain>
    </source>
</reference>
<feature type="transmembrane region" description="Helical" evidence="1">
    <location>
        <begin position="28"/>
        <end position="45"/>
    </location>
</feature>
<keyword evidence="1" id="KW-1133">Transmembrane helix</keyword>
<feature type="transmembrane region" description="Helical" evidence="1">
    <location>
        <begin position="131"/>
        <end position="152"/>
    </location>
</feature>
<dbReference type="EMBL" id="CP009761">
    <property type="protein sequence ID" value="AIZ36425.1"/>
    <property type="molecule type" value="Genomic_DNA"/>
</dbReference>
<accession>A0A0B4S105</accession>
<dbReference type="AlphaFoldDB" id="A0A0B4S105"/>
<protein>
    <submittedName>
        <fullName evidence="2">Membrane protein</fullName>
    </submittedName>
</protein>
<feature type="transmembrane region" description="Helical" evidence="1">
    <location>
        <begin position="197"/>
        <end position="216"/>
    </location>
</feature>
<dbReference type="RefSeq" id="WP_041953798.1">
    <property type="nucleotide sequence ID" value="NZ_CP009761.1"/>
</dbReference>
<gene>
    <name evidence="2" type="ORF">NW74_03260</name>
</gene>
<dbReference type="Proteomes" id="UP000031386">
    <property type="component" value="Chromosome"/>
</dbReference>
<sequence>MNLIVGLIAITLFYILFADIIKKYPVLFYMATYVLIIPVVLYYQTKFYKNMPIWVTKYIMDIFQRGIFSTVTFMIVMFLGVVTTHNKYTRKLMSIRGEMSIIGCFAALCHNVAFGIRYFVEFFTNASKMNVYTKTATIISLILIAMMIPLMITSFKCVRKKMKAKNWKNLQKLAYPFFYLIYVHLMVLFMHKPEKHMLSIVLYTVIYMLYTVLRIRKCLITKKRQR</sequence>
<keyword evidence="1" id="KW-0812">Transmembrane</keyword>
<name>A0A0B4S105_9FIRM</name>
<evidence type="ECO:0000313" key="3">
    <source>
        <dbReference type="Proteomes" id="UP000031386"/>
    </source>
</evidence>
<keyword evidence="3" id="KW-1185">Reference proteome</keyword>
<evidence type="ECO:0000256" key="1">
    <source>
        <dbReference type="SAM" id="Phobius"/>
    </source>
</evidence>
<feature type="transmembrane region" description="Helical" evidence="1">
    <location>
        <begin position="66"/>
        <end position="84"/>
    </location>
</feature>
<dbReference type="KEGG" id="pmic:NW74_03260"/>
<organism evidence="2 3">
    <name type="scientific">Parvimonas micra</name>
    <dbReference type="NCBI Taxonomy" id="33033"/>
    <lineage>
        <taxon>Bacteria</taxon>
        <taxon>Bacillati</taxon>
        <taxon>Bacillota</taxon>
        <taxon>Tissierellia</taxon>
        <taxon>Tissierellales</taxon>
        <taxon>Peptoniphilaceae</taxon>
        <taxon>Parvimonas</taxon>
    </lineage>
</organism>
<keyword evidence="1" id="KW-0472">Membrane</keyword>
<dbReference type="OrthoDB" id="3174396at2"/>
<dbReference type="STRING" id="33033.NW74_03260"/>
<feature type="transmembrane region" description="Helical" evidence="1">
    <location>
        <begin position="173"/>
        <end position="191"/>
    </location>
</feature>
<proteinExistence type="predicted"/>
<evidence type="ECO:0000313" key="2">
    <source>
        <dbReference type="EMBL" id="AIZ36425.1"/>
    </source>
</evidence>